<accession>A0ABT3WLN6</accession>
<proteinExistence type="inferred from homology"/>
<evidence type="ECO:0000313" key="10">
    <source>
        <dbReference type="Proteomes" id="UP001165575"/>
    </source>
</evidence>
<comment type="catalytic activity">
    <reaction evidence="1 7">
        <text>L-alanine = D-alanine</text>
        <dbReference type="Rhea" id="RHEA:20249"/>
        <dbReference type="ChEBI" id="CHEBI:57416"/>
        <dbReference type="ChEBI" id="CHEBI:57972"/>
        <dbReference type="EC" id="5.1.1.1"/>
    </reaction>
</comment>
<comment type="caution">
    <text evidence="9">The sequence shown here is derived from an EMBL/GenBank/DDBJ whole genome shotgun (WGS) entry which is preliminary data.</text>
</comment>
<feature type="modified residue" description="N6-(pyridoxal phosphate)lysine" evidence="7">
    <location>
        <position position="40"/>
    </location>
</feature>
<comment type="function">
    <text evidence="7">Catalyzes the interconversion of L-alanine and D-alanine. May also act on other amino acids.</text>
</comment>
<dbReference type="PRINTS" id="PR00992">
    <property type="entry name" value="ALARACEMASE"/>
</dbReference>
<evidence type="ECO:0000256" key="1">
    <source>
        <dbReference type="ARBA" id="ARBA00000316"/>
    </source>
</evidence>
<dbReference type="InterPro" id="IPR001608">
    <property type="entry name" value="Ala_racemase_N"/>
</dbReference>
<dbReference type="SUPFAM" id="SSF51419">
    <property type="entry name" value="PLP-binding barrel"/>
    <property type="match status" value="1"/>
</dbReference>
<dbReference type="RefSeq" id="WP_266137399.1">
    <property type="nucleotide sequence ID" value="NZ_JANIDX010000002.1"/>
</dbReference>
<evidence type="ECO:0000256" key="6">
    <source>
        <dbReference type="ARBA" id="ARBA00023235"/>
    </source>
</evidence>
<comment type="cofactor">
    <cofactor evidence="2 7">
        <name>pyridoxal 5'-phosphate</name>
        <dbReference type="ChEBI" id="CHEBI:597326"/>
    </cofactor>
</comment>
<dbReference type="InterPro" id="IPR020622">
    <property type="entry name" value="Ala_racemase_pyridoxalP-BS"/>
</dbReference>
<dbReference type="Gene3D" id="3.20.20.10">
    <property type="entry name" value="Alanine racemase"/>
    <property type="match status" value="1"/>
</dbReference>
<dbReference type="CDD" id="cd00430">
    <property type="entry name" value="PLPDE_III_AR"/>
    <property type="match status" value="1"/>
</dbReference>
<dbReference type="InterPro" id="IPR011079">
    <property type="entry name" value="Ala_racemase_C"/>
</dbReference>
<reference evidence="9 10" key="1">
    <citation type="submission" date="2022-07" db="EMBL/GenBank/DDBJ databases">
        <title>Bombella genomes.</title>
        <authorList>
            <person name="Harer L."/>
            <person name="Styblova S."/>
            <person name="Ehrmann M."/>
        </authorList>
    </citation>
    <scope>NUCLEOTIDE SEQUENCE [LARGE SCALE GENOMIC DNA]</scope>
    <source>
        <strain evidence="9 10">TMW 2.2556</strain>
    </source>
</reference>
<evidence type="ECO:0000256" key="4">
    <source>
        <dbReference type="ARBA" id="ARBA00013089"/>
    </source>
</evidence>
<dbReference type="EMBL" id="JANIDX010000002">
    <property type="protein sequence ID" value="MCX5619219.1"/>
    <property type="molecule type" value="Genomic_DNA"/>
</dbReference>
<feature type="active site" description="Proton acceptor; specific for D-alanine" evidence="7">
    <location>
        <position position="40"/>
    </location>
</feature>
<protein>
    <recommendedName>
        <fullName evidence="4 7">Alanine racemase</fullName>
        <ecNumber evidence="4 7">5.1.1.1</ecNumber>
    </recommendedName>
</protein>
<dbReference type="SMART" id="SM01005">
    <property type="entry name" value="Ala_racemase_C"/>
    <property type="match status" value="1"/>
</dbReference>
<feature type="active site" description="Proton acceptor; specific for L-alanine" evidence="7">
    <location>
        <position position="253"/>
    </location>
</feature>
<dbReference type="PROSITE" id="PS00395">
    <property type="entry name" value="ALANINE_RACEMASE"/>
    <property type="match status" value="1"/>
</dbReference>
<dbReference type="HAMAP" id="MF_01201">
    <property type="entry name" value="Ala_racemase"/>
    <property type="match status" value="1"/>
</dbReference>
<dbReference type="PANTHER" id="PTHR30511">
    <property type="entry name" value="ALANINE RACEMASE"/>
    <property type="match status" value="1"/>
</dbReference>
<evidence type="ECO:0000256" key="3">
    <source>
        <dbReference type="ARBA" id="ARBA00007880"/>
    </source>
</evidence>
<dbReference type="PANTHER" id="PTHR30511:SF0">
    <property type="entry name" value="ALANINE RACEMASE, CATABOLIC-RELATED"/>
    <property type="match status" value="1"/>
</dbReference>
<dbReference type="Pfam" id="PF00842">
    <property type="entry name" value="Ala_racemase_C"/>
    <property type="match status" value="1"/>
</dbReference>
<name>A0ABT3WLN6_9PROT</name>
<dbReference type="SUPFAM" id="SSF50621">
    <property type="entry name" value="Alanine racemase C-terminal domain-like"/>
    <property type="match status" value="1"/>
</dbReference>
<dbReference type="Gene3D" id="2.40.37.10">
    <property type="entry name" value="Lyase, Ornithine Decarboxylase, Chain A, domain 1"/>
    <property type="match status" value="1"/>
</dbReference>
<dbReference type="InterPro" id="IPR000821">
    <property type="entry name" value="Ala_racemase"/>
</dbReference>
<dbReference type="Pfam" id="PF01168">
    <property type="entry name" value="Ala_racemase_N"/>
    <property type="match status" value="1"/>
</dbReference>
<evidence type="ECO:0000256" key="5">
    <source>
        <dbReference type="ARBA" id="ARBA00022898"/>
    </source>
</evidence>
<dbReference type="InterPro" id="IPR029066">
    <property type="entry name" value="PLP-binding_barrel"/>
</dbReference>
<evidence type="ECO:0000259" key="8">
    <source>
        <dbReference type="SMART" id="SM01005"/>
    </source>
</evidence>
<keyword evidence="5 7" id="KW-0663">Pyridoxal phosphate</keyword>
<keyword evidence="10" id="KW-1185">Reference proteome</keyword>
<dbReference type="NCBIfam" id="TIGR00492">
    <property type="entry name" value="alr"/>
    <property type="match status" value="1"/>
</dbReference>
<comment type="similarity">
    <text evidence="3 7">Belongs to the alanine racemase family.</text>
</comment>
<evidence type="ECO:0000256" key="7">
    <source>
        <dbReference type="HAMAP-Rule" id="MF_01201"/>
    </source>
</evidence>
<organism evidence="9 10">
    <name type="scientific">Bombella pollinis</name>
    <dbReference type="NCBI Taxonomy" id="2967337"/>
    <lineage>
        <taxon>Bacteria</taxon>
        <taxon>Pseudomonadati</taxon>
        <taxon>Pseudomonadota</taxon>
        <taxon>Alphaproteobacteria</taxon>
        <taxon>Acetobacterales</taxon>
        <taxon>Acetobacteraceae</taxon>
        <taxon>Bombella</taxon>
    </lineage>
</organism>
<comment type="pathway">
    <text evidence="7">Amino-acid biosynthesis; D-alanine biosynthesis; D-alanine from L-alanine: step 1/1.</text>
</comment>
<dbReference type="GO" id="GO:0008784">
    <property type="term" value="F:alanine racemase activity"/>
    <property type="evidence" value="ECO:0007669"/>
    <property type="project" value="UniProtKB-EC"/>
</dbReference>
<feature type="domain" description="Alanine racemase C-terminal" evidence="8">
    <location>
        <begin position="232"/>
        <end position="359"/>
    </location>
</feature>
<evidence type="ECO:0000313" key="9">
    <source>
        <dbReference type="EMBL" id="MCX5619219.1"/>
    </source>
</evidence>
<feature type="binding site" evidence="7">
    <location>
        <position position="302"/>
    </location>
    <ligand>
        <name>substrate</name>
    </ligand>
</feature>
<dbReference type="EC" id="5.1.1.1" evidence="4 7"/>
<feature type="binding site" evidence="7">
    <location>
        <position position="137"/>
    </location>
    <ligand>
        <name>substrate</name>
    </ligand>
</feature>
<gene>
    <name evidence="9" type="primary">alr</name>
    <name evidence="9" type="ORF">NQF89_02105</name>
</gene>
<sequence length="365" mass="40045">MRGLCEHKSARLKVDLSAIRKNYARLSRYAVGADCAAVVKADAYGLGMDKIATALAGQVKSFFVAQPEEGCLLRKILPNKRIFVLHGFLPDGPGLMADYNLIPVLNSLEQVRGWRAFCSRKERDYPAALQFDTGMSRFGLAEEDIQNEALKGFKPILVMSHLACADHLDHPANEEQRKRFIKMSAAFPHVPRSLAASSGIFLGTDYHFDLVRPGVALYGLPPNEMDTSLHPVLELEAQILQLRKISKGAGVGYGLSYHATHSMRLATVGIGYADGVFRAFSEGGGHLWYKGIRLPIIGRVSMDSLTVDVTAVPEEQLAEGSWLSIIGPEQDIATVAAQSGTIGYEILTSLGHRFARFYHDDDDDI</sequence>
<keyword evidence="6 7" id="KW-0413">Isomerase</keyword>
<dbReference type="Proteomes" id="UP001165575">
    <property type="component" value="Unassembled WGS sequence"/>
</dbReference>
<evidence type="ECO:0000256" key="2">
    <source>
        <dbReference type="ARBA" id="ARBA00001933"/>
    </source>
</evidence>
<dbReference type="InterPro" id="IPR009006">
    <property type="entry name" value="Ala_racemase/Decarboxylase_C"/>
</dbReference>